<proteinExistence type="predicted"/>
<evidence type="ECO:0000256" key="1">
    <source>
        <dbReference type="SAM" id="MobiDB-lite"/>
    </source>
</evidence>
<gene>
    <name evidence="2" type="ORF">SDC9_85512</name>
</gene>
<name>A0A644ZG66_9ZZZZ</name>
<dbReference type="AlphaFoldDB" id="A0A644ZG66"/>
<comment type="caution">
    <text evidence="2">The sequence shown here is derived from an EMBL/GenBank/DDBJ whole genome shotgun (WGS) entry which is preliminary data.</text>
</comment>
<organism evidence="2">
    <name type="scientific">bioreactor metagenome</name>
    <dbReference type="NCBI Taxonomy" id="1076179"/>
    <lineage>
        <taxon>unclassified sequences</taxon>
        <taxon>metagenomes</taxon>
        <taxon>ecological metagenomes</taxon>
    </lineage>
</organism>
<feature type="region of interest" description="Disordered" evidence="1">
    <location>
        <begin position="83"/>
        <end position="103"/>
    </location>
</feature>
<dbReference type="EMBL" id="VSSQ01008444">
    <property type="protein sequence ID" value="MPM38881.1"/>
    <property type="molecule type" value="Genomic_DNA"/>
</dbReference>
<protein>
    <submittedName>
        <fullName evidence="2">Uncharacterized protein</fullName>
    </submittedName>
</protein>
<reference evidence="2" key="1">
    <citation type="submission" date="2019-08" db="EMBL/GenBank/DDBJ databases">
        <authorList>
            <person name="Kucharzyk K."/>
            <person name="Murdoch R.W."/>
            <person name="Higgins S."/>
            <person name="Loffler F."/>
        </authorList>
    </citation>
    <scope>NUCLEOTIDE SEQUENCE</scope>
</reference>
<sequence length="246" mass="26161">MLRESWSIGDVVDGFHELPVQRIHGGVEREALDMPAEIEHVDRRRVVGLAAGAPPTRQSIVEIEPVGAAGIVAADQLARGGVDRAGQRRGPGGVRTPPDVGNFGGVVPDRGRRRVVGSVAGALGIAFELLLLVAGDGGIVVGRAEIVADDQLVNRACGFAGGGAVIVGALAVDIERDIALIGVGVHEVGQSDLLELVDAVGAAGAFTRRRQCRQQHRRQNRDDRDHDQEFNESEGCFFHDFSFLKF</sequence>
<accession>A0A644ZG66</accession>
<evidence type="ECO:0000313" key="2">
    <source>
        <dbReference type="EMBL" id="MPM38881.1"/>
    </source>
</evidence>